<gene>
    <name evidence="3" type="ORF">AAC691_08095</name>
    <name evidence="2" type="ORF">HUK84_00255</name>
</gene>
<dbReference type="EMBL" id="JABXXP010000001">
    <property type="protein sequence ID" value="NVN09601.1"/>
    <property type="molecule type" value="Genomic_DNA"/>
</dbReference>
<dbReference type="EMBL" id="CP152276">
    <property type="protein sequence ID" value="XAE44379.1"/>
    <property type="molecule type" value="Genomic_DNA"/>
</dbReference>
<reference evidence="2 4" key="1">
    <citation type="submission" date="2020-06" db="EMBL/GenBank/DDBJ databases">
        <title>Description of novel acetic acid bacteria.</title>
        <authorList>
            <person name="Sombolestani A."/>
        </authorList>
    </citation>
    <scope>NUCLEOTIDE SEQUENCE [LARGE SCALE GENOMIC DNA]</scope>
    <source>
        <strain evidence="2 4">LMG 31431</strain>
    </source>
</reference>
<keyword evidence="1" id="KW-0732">Signal</keyword>
<protein>
    <submittedName>
        <fullName evidence="2">Glyoxalase</fullName>
    </submittedName>
</protein>
<feature type="chain" id="PRO_5031525661" evidence="1">
    <location>
        <begin position="24"/>
        <end position="296"/>
    </location>
</feature>
<dbReference type="AlphaFoldDB" id="A0A7Y7ITQ0"/>
<evidence type="ECO:0000313" key="3">
    <source>
        <dbReference type="EMBL" id="XAE44379.1"/>
    </source>
</evidence>
<evidence type="ECO:0000313" key="5">
    <source>
        <dbReference type="Proteomes" id="UP001449795"/>
    </source>
</evidence>
<dbReference type="Proteomes" id="UP000534870">
    <property type="component" value="Unassembled WGS sequence"/>
</dbReference>
<keyword evidence="5" id="KW-1185">Reference proteome</keyword>
<sequence length="296" mass="32040">MMRRLFLGVTLATGFALASVAQARVSQPDLAVGPQYDTTHVYVAASDVDRFVSSFLGTFGGSSTKQVVVTVTPTPSTTSSQLLLTPVGTLSVFGFRTPVPFPFGSERDGYFVTDLDEAVKAARADGAEVYVETFPDPIGRDALVRWPGDVTMQLYWHTAAPHYPELKTTPENRVYISPDRADAFVRSFTRFSHGTVTSDDRAAPGVEIGRPGGTFRRIRLQSKFGRILVLVTDGHLPYPYGRETTGYEVADLGGTLDKARANGAEILVQPFTSADRSSALVLFPGGYIAEIHATQP</sequence>
<accession>A0A7Y7ITQ0</accession>
<name>A0A7Y7ITQ0_9PROT</name>
<evidence type="ECO:0000313" key="2">
    <source>
        <dbReference type="EMBL" id="NVN09601.1"/>
    </source>
</evidence>
<proteinExistence type="predicted"/>
<dbReference type="SUPFAM" id="SSF54593">
    <property type="entry name" value="Glyoxalase/Bleomycin resistance protein/Dihydroxybiphenyl dioxygenase"/>
    <property type="match status" value="2"/>
</dbReference>
<reference evidence="3 5" key="2">
    <citation type="submission" date="2024-04" db="EMBL/GenBank/DDBJ databases">
        <title>Complete genome sequence of Nguyenibacter vanlangesis HBCM-1154, a strain capable of nitrogen fixation, IAA production, and phosphorus solubilization isolated from sugarcane soil.</title>
        <authorList>
            <person name="MY HANH P."/>
        </authorList>
    </citation>
    <scope>NUCLEOTIDE SEQUENCE [LARGE SCALE GENOMIC DNA]</scope>
    <source>
        <strain evidence="3 5">HBCM 1154</strain>
    </source>
</reference>
<dbReference type="RefSeq" id="WP_176638398.1">
    <property type="nucleotide sequence ID" value="NZ_CP152276.1"/>
</dbReference>
<feature type="signal peptide" evidence="1">
    <location>
        <begin position="1"/>
        <end position="23"/>
    </location>
</feature>
<evidence type="ECO:0000313" key="4">
    <source>
        <dbReference type="Proteomes" id="UP000534870"/>
    </source>
</evidence>
<evidence type="ECO:0000256" key="1">
    <source>
        <dbReference type="SAM" id="SignalP"/>
    </source>
</evidence>
<organism evidence="2 4">
    <name type="scientific">Nguyenibacter vanlangensis</name>
    <dbReference type="NCBI Taxonomy" id="1216886"/>
    <lineage>
        <taxon>Bacteria</taxon>
        <taxon>Pseudomonadati</taxon>
        <taxon>Pseudomonadota</taxon>
        <taxon>Alphaproteobacteria</taxon>
        <taxon>Acetobacterales</taxon>
        <taxon>Acetobacteraceae</taxon>
        <taxon>Nguyenibacter</taxon>
    </lineage>
</organism>
<dbReference type="Proteomes" id="UP001449795">
    <property type="component" value="Chromosome"/>
</dbReference>
<dbReference type="InterPro" id="IPR029068">
    <property type="entry name" value="Glyas_Bleomycin-R_OHBP_Dase"/>
</dbReference>